<dbReference type="RefSeq" id="WP_108915438.1">
    <property type="nucleotide sequence ID" value="NZ_BGJY01000001.1"/>
</dbReference>
<feature type="signal peptide" evidence="1">
    <location>
        <begin position="1"/>
        <end position="29"/>
    </location>
</feature>
<dbReference type="AlphaFoldDB" id="A0A2U1SVY9"/>
<dbReference type="Gene3D" id="2.40.128.520">
    <property type="match status" value="1"/>
</dbReference>
<dbReference type="InterPro" id="IPR019223">
    <property type="entry name" value="DUF2147"/>
</dbReference>
<name>A0A2U1SVY9_METSR</name>
<dbReference type="PANTHER" id="PTHR36919:SF2">
    <property type="entry name" value="BLL6627 PROTEIN"/>
    <property type="match status" value="1"/>
</dbReference>
<evidence type="ECO:0000256" key="1">
    <source>
        <dbReference type="SAM" id="SignalP"/>
    </source>
</evidence>
<dbReference type="EMBL" id="PUIV01000001">
    <property type="protein sequence ID" value="PWB95762.1"/>
    <property type="molecule type" value="Genomic_DNA"/>
</dbReference>
<dbReference type="Proteomes" id="UP000245137">
    <property type="component" value="Unassembled WGS sequence"/>
</dbReference>
<dbReference type="OrthoDB" id="9811671at2"/>
<feature type="chain" id="PRO_5015558147" evidence="1">
    <location>
        <begin position="30"/>
        <end position="148"/>
    </location>
</feature>
<comment type="caution">
    <text evidence="3">The sequence shown here is derived from an EMBL/GenBank/DDBJ whole genome shotgun (WGS) entry which is preliminary data.</text>
</comment>
<organism evidence="3 4">
    <name type="scientific">Methylosinus sporium</name>
    <dbReference type="NCBI Taxonomy" id="428"/>
    <lineage>
        <taxon>Bacteria</taxon>
        <taxon>Pseudomonadati</taxon>
        <taxon>Pseudomonadota</taxon>
        <taxon>Alphaproteobacteria</taxon>
        <taxon>Hyphomicrobiales</taxon>
        <taxon>Methylocystaceae</taxon>
        <taxon>Methylosinus</taxon>
    </lineage>
</organism>
<evidence type="ECO:0000313" key="3">
    <source>
        <dbReference type="EMBL" id="PWB95762.1"/>
    </source>
</evidence>
<evidence type="ECO:0000313" key="4">
    <source>
        <dbReference type="Proteomes" id="UP000245137"/>
    </source>
</evidence>
<dbReference type="Pfam" id="PF09917">
    <property type="entry name" value="DUF2147"/>
    <property type="match status" value="1"/>
</dbReference>
<keyword evidence="4" id="KW-1185">Reference proteome</keyword>
<dbReference type="PANTHER" id="PTHR36919">
    <property type="entry name" value="BLR1215 PROTEIN"/>
    <property type="match status" value="1"/>
</dbReference>
<protein>
    <submittedName>
        <fullName evidence="3">DUF2147 domain-containing protein</fullName>
    </submittedName>
</protein>
<accession>A0A2U1SVY9</accession>
<proteinExistence type="predicted"/>
<reference evidence="3 4" key="1">
    <citation type="journal article" date="2018" name="Appl. Microbiol. Biotechnol.">
        <title>Co-cultivation of the strictly anaerobic methanogen Methanosarcina barkeri with aerobic methanotrophs in an oxygen-limited membrane bioreactor.</title>
        <authorList>
            <person name="In 't Zandt M.H."/>
            <person name="van den Bosch T.J.M."/>
            <person name="Rijkers R."/>
            <person name="van Kessel M.A.H.J."/>
            <person name="Jetten M.S.M."/>
            <person name="Welte C.U."/>
        </authorList>
    </citation>
    <scope>NUCLEOTIDE SEQUENCE [LARGE SCALE GENOMIC DNA]</scope>
    <source>
        <strain evidence="3 4">DSM 17706</strain>
    </source>
</reference>
<sequence>MTRSFAREFLAPSAGALLAAAMAASPATGASSHDPRGVWLRPEGGVQFSFYDCENGKLCAKVVAAQSAEDRSAIGAVILRGARQTGPNEWSGRLFNVDDGKTYDGFITVESATRLTLKGCLWGMLCSDETWTRVSAPPAAHAMVDDLR</sequence>
<evidence type="ECO:0000259" key="2">
    <source>
        <dbReference type="Pfam" id="PF09917"/>
    </source>
</evidence>
<gene>
    <name evidence="3" type="ORF">C5689_01270</name>
</gene>
<keyword evidence="1" id="KW-0732">Signal</keyword>
<feature type="domain" description="DUF2147" evidence="2">
    <location>
        <begin position="37"/>
        <end position="133"/>
    </location>
</feature>